<keyword evidence="2" id="KW-1185">Reference proteome</keyword>
<dbReference type="Proteomes" id="UP001162131">
    <property type="component" value="Unassembled WGS sequence"/>
</dbReference>
<sequence>MWAPNRFQIKPPMYRTNFFQLKHLTEWKNRCHLLGFRFLYFSCPLLYSSPRFQEIRCIADIDPSQSKIFCTHMLRNSHLNFQGIY</sequence>
<proteinExistence type="predicted"/>
<organism evidence="1 2">
    <name type="scientific">Blepharisma stoltei</name>
    <dbReference type="NCBI Taxonomy" id="1481888"/>
    <lineage>
        <taxon>Eukaryota</taxon>
        <taxon>Sar</taxon>
        <taxon>Alveolata</taxon>
        <taxon>Ciliophora</taxon>
        <taxon>Postciliodesmatophora</taxon>
        <taxon>Heterotrichea</taxon>
        <taxon>Heterotrichida</taxon>
        <taxon>Blepharismidae</taxon>
        <taxon>Blepharisma</taxon>
    </lineage>
</organism>
<comment type="caution">
    <text evidence="1">The sequence shown here is derived from an EMBL/GenBank/DDBJ whole genome shotgun (WGS) entry which is preliminary data.</text>
</comment>
<name>A0AAU9JQW2_9CILI</name>
<reference evidence="1" key="1">
    <citation type="submission" date="2021-09" db="EMBL/GenBank/DDBJ databases">
        <authorList>
            <consortium name="AG Swart"/>
            <person name="Singh M."/>
            <person name="Singh A."/>
            <person name="Seah K."/>
            <person name="Emmerich C."/>
        </authorList>
    </citation>
    <scope>NUCLEOTIDE SEQUENCE</scope>
    <source>
        <strain evidence="1">ATCC30299</strain>
    </source>
</reference>
<dbReference type="EMBL" id="CAJZBQ010000041">
    <property type="protein sequence ID" value="CAG9326916.1"/>
    <property type="molecule type" value="Genomic_DNA"/>
</dbReference>
<gene>
    <name evidence="1" type="ORF">BSTOLATCC_MIC42176</name>
</gene>
<protein>
    <submittedName>
        <fullName evidence="1">Uncharacterized protein</fullName>
    </submittedName>
</protein>
<evidence type="ECO:0000313" key="1">
    <source>
        <dbReference type="EMBL" id="CAG9326916.1"/>
    </source>
</evidence>
<accession>A0AAU9JQW2</accession>
<dbReference type="AlphaFoldDB" id="A0AAU9JQW2"/>
<evidence type="ECO:0000313" key="2">
    <source>
        <dbReference type="Proteomes" id="UP001162131"/>
    </source>
</evidence>